<comment type="function">
    <text evidence="10">Catalyzes the last two steps in the biosynthesis of 5-methylaminomethyl-2-thiouridine (mnm(5)s(2)U) at the wobble position (U34) in tRNA. Catalyzes the FAD-dependent demodification of cmnm(5)s(2)U34 to nm(5)s(2)U34, followed by the transfer of a methyl group from S-adenosyl-L-methionine to nm(5)s(2)U34, to form mnm(5)s(2)U34.</text>
</comment>
<dbReference type="InterPro" id="IPR047785">
    <property type="entry name" value="tRNA_MNMC2"/>
</dbReference>
<comment type="similarity">
    <text evidence="10">In the N-terminal section; belongs to the methyltransferase superfamily. tRNA (mnm(5)s(2)U34)-methyltransferase family.</text>
</comment>
<keyword evidence="6 10" id="KW-0819">tRNA processing</keyword>
<dbReference type="EC" id="1.5.-.-" evidence="10"/>
<comment type="similarity">
    <text evidence="10">In the C-terminal section; belongs to the DAO family.</text>
</comment>
<evidence type="ECO:0000256" key="9">
    <source>
        <dbReference type="ARBA" id="ARBA00023268"/>
    </source>
</evidence>
<keyword evidence="3 10" id="KW-0285">Flavoprotein</keyword>
<dbReference type="GO" id="GO:0002097">
    <property type="term" value="P:tRNA wobble base modification"/>
    <property type="evidence" value="ECO:0007669"/>
    <property type="project" value="UniProtKB-UniRule"/>
</dbReference>
<dbReference type="Gene3D" id="3.50.50.60">
    <property type="entry name" value="FAD/NAD(P)-binding domain"/>
    <property type="match status" value="1"/>
</dbReference>
<comment type="cofactor">
    <cofactor evidence="10">
        <name>FAD</name>
        <dbReference type="ChEBI" id="CHEBI:57692"/>
    </cofactor>
</comment>
<dbReference type="PANTHER" id="PTHR13847">
    <property type="entry name" value="SARCOSINE DEHYDROGENASE-RELATED"/>
    <property type="match status" value="1"/>
</dbReference>
<sequence>MALEPAQIHWQAQVPFATEFGDSYFSQQDGLSETRYNFLQHNQLGQRFAELKSNDKLVFRIAESGFGSGLNFLATLQLWQQNWAGQAPSAELHFISFEKFPLRFSDLQKVHHVFPDVAEQAAFLQAHYPPLLPGWHDLYLPQANVRLSVWFGDIQDGFKECDPSAKVDAWFLDGFAPSKNPEMWQPALFQNIARLSHAQTTFATFTSAGIVRRGLQDVGFAVHKGKGFGRKREMCFGQMAQLRQYSDKAPWFSRPSSVPRVQTALVVGAGMAGAAVAHTLAQQGIKVTVLDQADDIASQASGNLAGTLHPLITVDWNLRSRWYWAGYQATLRRLQPWLATGQVKGDLSGLIQLAQADGKLQHHWQQTLQRLAVPVSVAQWLASSEVQEKLAMPECPAGLFYPQSGWIYPRSLVETCLAHANIEVLCQQRVASWRYLDEAWQVDTQRGRFRADALIFASASLDNDINQTLQTPMRPVKGQVTHLSAEQVQTPLPLAVTHAGYASPTATGGYVAGATFEAPDMGTELSHAGHEHNLHQAQQNLAHWLKADAITEQPLQAGRIAFRPTTPDHLPVVGAVPDWGFVQHSYLQQSHTKAIFHYPAQHYQPHLYVSNGHGARGLLSVFLAADIIAAQLFNHALPLAQSLYHASHPARFAIRSWRAGKG</sequence>
<dbReference type="InterPro" id="IPR023032">
    <property type="entry name" value="tRNA_MAMT_biosynth_bifunc_MnmC"/>
</dbReference>
<evidence type="ECO:0000259" key="11">
    <source>
        <dbReference type="Pfam" id="PF01266"/>
    </source>
</evidence>
<dbReference type="Proteomes" id="UP000501726">
    <property type="component" value="Chromosome"/>
</dbReference>
<dbReference type="InterPro" id="IPR017610">
    <property type="entry name" value="tRNA_S-uridine_synth_MnmC_C"/>
</dbReference>
<evidence type="ECO:0000256" key="7">
    <source>
        <dbReference type="ARBA" id="ARBA00022827"/>
    </source>
</evidence>
<keyword evidence="9 10" id="KW-0511">Multifunctional enzyme</keyword>
<organism evidence="13 14">
    <name type="scientific">Thiosulfatimonas sediminis</name>
    <dbReference type="NCBI Taxonomy" id="2675054"/>
    <lineage>
        <taxon>Bacteria</taxon>
        <taxon>Pseudomonadati</taxon>
        <taxon>Pseudomonadota</taxon>
        <taxon>Gammaproteobacteria</taxon>
        <taxon>Thiotrichales</taxon>
        <taxon>Piscirickettsiaceae</taxon>
        <taxon>Thiosulfatimonas</taxon>
    </lineage>
</organism>
<evidence type="ECO:0000256" key="5">
    <source>
        <dbReference type="ARBA" id="ARBA00022691"/>
    </source>
</evidence>
<dbReference type="GO" id="GO:0004808">
    <property type="term" value="F:tRNA (5-methylaminomethyl-2-thiouridylate)(34)-methyltransferase activity"/>
    <property type="evidence" value="ECO:0007669"/>
    <property type="project" value="UniProtKB-EC"/>
</dbReference>
<keyword evidence="5 10" id="KW-0949">S-adenosyl-L-methionine</keyword>
<dbReference type="NCBIfam" id="TIGR03197">
    <property type="entry name" value="MnmC_Cterm"/>
    <property type="match status" value="1"/>
</dbReference>
<evidence type="ECO:0000256" key="1">
    <source>
        <dbReference type="ARBA" id="ARBA00022490"/>
    </source>
</evidence>
<dbReference type="NCBIfam" id="NF002481">
    <property type="entry name" value="PRK01747.1-2"/>
    <property type="match status" value="1"/>
</dbReference>
<proteinExistence type="inferred from homology"/>
<reference evidence="14" key="1">
    <citation type="submission" date="2019-11" db="EMBL/GenBank/DDBJ databases">
        <title>Isolation and characterization of two novel species in the genus Thiomicrorhabdus.</title>
        <authorList>
            <person name="Mochizuki J."/>
            <person name="Kojima H."/>
            <person name="Fukui M."/>
        </authorList>
    </citation>
    <scope>NUCLEOTIDE SEQUENCE [LARGE SCALE GENOMIC DNA]</scope>
    <source>
        <strain evidence="14">aks77</strain>
    </source>
</reference>
<evidence type="ECO:0000256" key="3">
    <source>
        <dbReference type="ARBA" id="ARBA00022630"/>
    </source>
</evidence>
<keyword evidence="2 10" id="KW-0489">Methyltransferase</keyword>
<evidence type="ECO:0000256" key="6">
    <source>
        <dbReference type="ARBA" id="ARBA00022694"/>
    </source>
</evidence>
<dbReference type="Gene3D" id="3.30.9.10">
    <property type="entry name" value="D-Amino Acid Oxidase, subunit A, domain 2"/>
    <property type="match status" value="1"/>
</dbReference>
<name>A0A6F8PRL0_9GAMM</name>
<evidence type="ECO:0000256" key="4">
    <source>
        <dbReference type="ARBA" id="ARBA00022679"/>
    </source>
</evidence>
<feature type="domain" description="MnmC-like methyltransferase" evidence="12">
    <location>
        <begin position="117"/>
        <end position="239"/>
    </location>
</feature>
<dbReference type="KEGG" id="tse:THMIRHAS_01360"/>
<evidence type="ECO:0000256" key="2">
    <source>
        <dbReference type="ARBA" id="ARBA00022603"/>
    </source>
</evidence>
<keyword evidence="8 10" id="KW-0560">Oxidoreductase</keyword>
<dbReference type="GO" id="GO:0005737">
    <property type="term" value="C:cytoplasm"/>
    <property type="evidence" value="ECO:0007669"/>
    <property type="project" value="UniProtKB-SubCell"/>
</dbReference>
<feature type="region of interest" description="tRNA (mnm(5)s(2)U34)-methyltransferase" evidence="10">
    <location>
        <begin position="1"/>
        <end position="240"/>
    </location>
</feature>
<dbReference type="SUPFAM" id="SSF51905">
    <property type="entry name" value="FAD/NAD(P)-binding domain"/>
    <property type="match status" value="1"/>
</dbReference>
<dbReference type="AlphaFoldDB" id="A0A6F8PRL0"/>
<dbReference type="Gene3D" id="3.40.50.150">
    <property type="entry name" value="Vaccinia Virus protein VP39"/>
    <property type="match status" value="1"/>
</dbReference>
<dbReference type="InterPro" id="IPR029063">
    <property type="entry name" value="SAM-dependent_MTases_sf"/>
</dbReference>
<keyword evidence="7 10" id="KW-0274">FAD</keyword>
<evidence type="ECO:0000259" key="12">
    <source>
        <dbReference type="Pfam" id="PF05430"/>
    </source>
</evidence>
<protein>
    <recommendedName>
        <fullName evidence="10">tRNA 5-methylaminomethyl-2-thiouridine biosynthesis bifunctional protein MnmC</fullName>
        <shortName evidence="10">tRNA mnm(5)s(2)U biosynthesis bifunctional protein</shortName>
    </recommendedName>
    <domain>
        <recommendedName>
            <fullName evidence="10">tRNA (mnm(5)s(2)U34)-methyltransferase</fullName>
            <ecNumber evidence="10">2.1.1.61</ecNumber>
        </recommendedName>
    </domain>
    <domain>
        <recommendedName>
            <fullName evidence="10">FAD-dependent cmnm(5)s(2)U34 oxidoreductase</fullName>
            <ecNumber evidence="10">1.5.-.-</ecNumber>
        </recommendedName>
    </domain>
</protein>
<keyword evidence="1 10" id="KW-0963">Cytoplasm</keyword>
<dbReference type="GO" id="GO:0050660">
    <property type="term" value="F:flavin adenine dinucleotide binding"/>
    <property type="evidence" value="ECO:0007669"/>
    <property type="project" value="UniProtKB-UniRule"/>
</dbReference>
<dbReference type="HAMAP" id="MF_01102">
    <property type="entry name" value="MnmC"/>
    <property type="match status" value="1"/>
</dbReference>
<evidence type="ECO:0000256" key="10">
    <source>
        <dbReference type="HAMAP-Rule" id="MF_01102"/>
    </source>
</evidence>
<comment type="catalytic activity">
    <reaction evidence="10">
        <text>5-aminomethyl-2-thiouridine(34) in tRNA + S-adenosyl-L-methionine = 5-methylaminomethyl-2-thiouridine(34) in tRNA + S-adenosyl-L-homocysteine + H(+)</text>
        <dbReference type="Rhea" id="RHEA:19569"/>
        <dbReference type="Rhea" id="RHEA-COMP:10195"/>
        <dbReference type="Rhea" id="RHEA-COMP:10197"/>
        <dbReference type="ChEBI" id="CHEBI:15378"/>
        <dbReference type="ChEBI" id="CHEBI:57856"/>
        <dbReference type="ChEBI" id="CHEBI:59789"/>
        <dbReference type="ChEBI" id="CHEBI:74454"/>
        <dbReference type="ChEBI" id="CHEBI:74455"/>
        <dbReference type="EC" id="2.1.1.61"/>
    </reaction>
</comment>
<dbReference type="SUPFAM" id="SSF54373">
    <property type="entry name" value="FAD-linked reductases, C-terminal domain"/>
    <property type="match status" value="1"/>
</dbReference>
<feature type="domain" description="FAD dependent oxidoreductase" evidence="11">
    <location>
        <begin position="265"/>
        <end position="630"/>
    </location>
</feature>
<dbReference type="NCBIfam" id="NF033855">
    <property type="entry name" value="tRNA_MNMC2"/>
    <property type="match status" value="1"/>
</dbReference>
<feature type="region of interest" description="FAD-dependent cmnm(5)s(2)U34 oxidoreductase" evidence="10">
    <location>
        <begin position="267"/>
        <end position="662"/>
    </location>
</feature>
<dbReference type="Pfam" id="PF05430">
    <property type="entry name" value="Methyltransf_30"/>
    <property type="match status" value="1"/>
</dbReference>
<keyword evidence="4 10" id="KW-0808">Transferase</keyword>
<dbReference type="InterPro" id="IPR036188">
    <property type="entry name" value="FAD/NAD-bd_sf"/>
</dbReference>
<comment type="subcellular location">
    <subcellularLocation>
        <location evidence="10">Cytoplasm</location>
    </subcellularLocation>
</comment>
<dbReference type="GO" id="GO:0032259">
    <property type="term" value="P:methylation"/>
    <property type="evidence" value="ECO:0007669"/>
    <property type="project" value="UniProtKB-KW"/>
</dbReference>
<dbReference type="EC" id="2.1.1.61" evidence="10"/>
<dbReference type="PANTHER" id="PTHR13847:SF283">
    <property type="entry name" value="TRNA 5-METHYLAMINOMETHYL-2-THIOURIDINE BIOSYNTHESIS BIFUNCTIONAL PROTEIN MNMC"/>
    <property type="match status" value="1"/>
</dbReference>
<gene>
    <name evidence="10 13" type="primary">mnmC</name>
    <name evidence="13" type="ORF">THMIRHAS_01360</name>
</gene>
<dbReference type="InterPro" id="IPR006076">
    <property type="entry name" value="FAD-dep_OxRdtase"/>
</dbReference>
<evidence type="ECO:0000313" key="14">
    <source>
        <dbReference type="Proteomes" id="UP000501726"/>
    </source>
</evidence>
<dbReference type="InterPro" id="IPR008471">
    <property type="entry name" value="MnmC-like_methylTransf"/>
</dbReference>
<dbReference type="Pfam" id="PF01266">
    <property type="entry name" value="DAO"/>
    <property type="match status" value="1"/>
</dbReference>
<dbReference type="EMBL" id="AP021889">
    <property type="protein sequence ID" value="BBP44763.1"/>
    <property type="molecule type" value="Genomic_DNA"/>
</dbReference>
<keyword evidence="14" id="KW-1185">Reference proteome</keyword>
<accession>A0A6F8PRL0</accession>
<evidence type="ECO:0000256" key="8">
    <source>
        <dbReference type="ARBA" id="ARBA00023002"/>
    </source>
</evidence>
<evidence type="ECO:0000313" key="13">
    <source>
        <dbReference type="EMBL" id="BBP44763.1"/>
    </source>
</evidence>
<dbReference type="GO" id="GO:0016645">
    <property type="term" value="F:oxidoreductase activity, acting on the CH-NH group of donors"/>
    <property type="evidence" value="ECO:0007669"/>
    <property type="project" value="InterPro"/>
</dbReference>